<dbReference type="PANTHER" id="PTHR33164">
    <property type="entry name" value="TRANSCRIPTIONAL REGULATOR, MARR FAMILY"/>
    <property type="match status" value="1"/>
</dbReference>
<dbReference type="InterPro" id="IPR039422">
    <property type="entry name" value="MarR/SlyA-like"/>
</dbReference>
<proteinExistence type="predicted"/>
<sequence length="130" mass="13523">MPRVRMLVVLENAGPTNLAGLAERLAVNPSAATRMVDRLSASGMVERTPDPADGRVTKITATAAGRTVVREVTARRQADVARIVAAMPGDDQGALIAALPVFAEAAGKSQVDPAVYAAFTLPGQACCRRP</sequence>
<dbReference type="Proteomes" id="UP000181942">
    <property type="component" value="Unassembled WGS sequence"/>
</dbReference>
<organism evidence="2 3">
    <name type="scientific">Streptomyces mirabilis</name>
    <dbReference type="NCBI Taxonomy" id="68239"/>
    <lineage>
        <taxon>Bacteria</taxon>
        <taxon>Bacillati</taxon>
        <taxon>Actinomycetota</taxon>
        <taxon>Actinomycetes</taxon>
        <taxon>Kitasatosporales</taxon>
        <taxon>Streptomycetaceae</taxon>
        <taxon>Streptomyces</taxon>
    </lineage>
</organism>
<dbReference type="AlphaFoldDB" id="A0A1I2SNG9"/>
<dbReference type="SMART" id="SM00347">
    <property type="entry name" value="HTH_MARR"/>
    <property type="match status" value="1"/>
</dbReference>
<evidence type="ECO:0000313" key="2">
    <source>
        <dbReference type="EMBL" id="SFG54304.1"/>
    </source>
</evidence>
<evidence type="ECO:0000259" key="1">
    <source>
        <dbReference type="PROSITE" id="PS50995"/>
    </source>
</evidence>
<dbReference type="GO" id="GO:0006950">
    <property type="term" value="P:response to stress"/>
    <property type="evidence" value="ECO:0007669"/>
    <property type="project" value="TreeGrafter"/>
</dbReference>
<protein>
    <submittedName>
        <fullName evidence="2">DNA-binding transcriptional regulator, MarR family</fullName>
    </submittedName>
</protein>
<dbReference type="Gene3D" id="1.10.10.10">
    <property type="entry name" value="Winged helix-like DNA-binding domain superfamily/Winged helix DNA-binding domain"/>
    <property type="match status" value="1"/>
</dbReference>
<dbReference type="SUPFAM" id="SSF46785">
    <property type="entry name" value="Winged helix' DNA-binding domain"/>
    <property type="match status" value="1"/>
</dbReference>
<reference evidence="2 3" key="1">
    <citation type="submission" date="2016-10" db="EMBL/GenBank/DDBJ databases">
        <authorList>
            <person name="de Groot N.N."/>
        </authorList>
    </citation>
    <scope>NUCLEOTIDE SEQUENCE [LARGE SCALE GENOMIC DNA]</scope>
    <source>
        <strain evidence="2 3">OK461</strain>
    </source>
</reference>
<dbReference type="PANTHER" id="PTHR33164:SF94">
    <property type="entry name" value="TRANSCRIPTIONAL REGULATORY PROTEIN-RELATED"/>
    <property type="match status" value="1"/>
</dbReference>
<gene>
    <name evidence="2" type="ORF">SAMN02787118_122110</name>
</gene>
<dbReference type="Pfam" id="PF01047">
    <property type="entry name" value="MarR"/>
    <property type="match status" value="1"/>
</dbReference>
<dbReference type="EMBL" id="FONR01000022">
    <property type="protein sequence ID" value="SFG54304.1"/>
    <property type="molecule type" value="Genomic_DNA"/>
</dbReference>
<dbReference type="InterPro" id="IPR036390">
    <property type="entry name" value="WH_DNA-bd_sf"/>
</dbReference>
<dbReference type="RefSeq" id="WP_075032146.1">
    <property type="nucleotide sequence ID" value="NZ_FONR01000022.1"/>
</dbReference>
<dbReference type="InterPro" id="IPR036388">
    <property type="entry name" value="WH-like_DNA-bd_sf"/>
</dbReference>
<dbReference type="PRINTS" id="PR00598">
    <property type="entry name" value="HTHMARR"/>
</dbReference>
<accession>A0A1I2SNG9</accession>
<dbReference type="GO" id="GO:0003677">
    <property type="term" value="F:DNA binding"/>
    <property type="evidence" value="ECO:0007669"/>
    <property type="project" value="UniProtKB-KW"/>
</dbReference>
<evidence type="ECO:0000313" key="3">
    <source>
        <dbReference type="Proteomes" id="UP000181942"/>
    </source>
</evidence>
<name>A0A1I2SNG9_9ACTN</name>
<dbReference type="InterPro" id="IPR000835">
    <property type="entry name" value="HTH_MarR-typ"/>
</dbReference>
<dbReference type="PROSITE" id="PS50995">
    <property type="entry name" value="HTH_MARR_2"/>
    <property type="match status" value="1"/>
</dbReference>
<feature type="domain" description="HTH marR-type" evidence="1">
    <location>
        <begin position="1"/>
        <end position="104"/>
    </location>
</feature>
<dbReference type="GO" id="GO:0003700">
    <property type="term" value="F:DNA-binding transcription factor activity"/>
    <property type="evidence" value="ECO:0007669"/>
    <property type="project" value="InterPro"/>
</dbReference>
<keyword evidence="2" id="KW-0238">DNA-binding</keyword>